<organism evidence="2">
    <name type="scientific">Aureoumbra lagunensis</name>
    <dbReference type="NCBI Taxonomy" id="44058"/>
    <lineage>
        <taxon>Eukaryota</taxon>
        <taxon>Sar</taxon>
        <taxon>Stramenopiles</taxon>
        <taxon>Ochrophyta</taxon>
        <taxon>Pelagophyceae</taxon>
        <taxon>Pelagomonadales</taxon>
        <taxon>Aureoumbra</taxon>
    </lineage>
</organism>
<protein>
    <submittedName>
        <fullName evidence="2">Uncharacterized protein</fullName>
    </submittedName>
</protein>
<evidence type="ECO:0000256" key="1">
    <source>
        <dbReference type="SAM" id="MobiDB-lite"/>
    </source>
</evidence>
<sequence length="202" mass="22711">MAADLPPSVPEAFSLMTCYNESSIATEKDERVVLKSRSSGDDREDPSVMSRVLCGGWYDHAEVGMTYDQAVRGVERPRELNDLYDAVIRKDRVEAPPTLMSPATVEILSVNDILSDQSDNDDNDDNEDIDDDEDDEDDEGEDQTTAYVKAQKPNTTTILEDTIRQLQAEVQQLESKQRLHDKQRRRPTSASVSTLDNKENVT</sequence>
<feature type="region of interest" description="Disordered" evidence="1">
    <location>
        <begin position="174"/>
        <end position="202"/>
    </location>
</feature>
<dbReference type="EMBL" id="HBIJ01011340">
    <property type="protein sequence ID" value="CAE0367021.1"/>
    <property type="molecule type" value="Transcribed_RNA"/>
</dbReference>
<feature type="compositionally biased region" description="Acidic residues" evidence="1">
    <location>
        <begin position="118"/>
        <end position="142"/>
    </location>
</feature>
<evidence type="ECO:0000313" key="2">
    <source>
        <dbReference type="EMBL" id="CAE0367021.1"/>
    </source>
</evidence>
<gene>
    <name evidence="2" type="ORF">ALAG00032_LOCUS7769</name>
</gene>
<dbReference type="AlphaFoldDB" id="A0A7S3JZ50"/>
<proteinExistence type="predicted"/>
<name>A0A7S3JZ50_9STRA</name>
<accession>A0A7S3JZ50</accession>
<feature type="region of interest" description="Disordered" evidence="1">
    <location>
        <begin position="114"/>
        <end position="155"/>
    </location>
</feature>
<reference evidence="2" key="1">
    <citation type="submission" date="2021-01" db="EMBL/GenBank/DDBJ databases">
        <authorList>
            <person name="Corre E."/>
            <person name="Pelletier E."/>
            <person name="Niang G."/>
            <person name="Scheremetjew M."/>
            <person name="Finn R."/>
            <person name="Kale V."/>
            <person name="Holt S."/>
            <person name="Cochrane G."/>
            <person name="Meng A."/>
            <person name="Brown T."/>
            <person name="Cohen L."/>
        </authorList>
    </citation>
    <scope>NUCLEOTIDE SEQUENCE</scope>
    <source>
        <strain evidence="2">CCMP1510</strain>
    </source>
</reference>